<dbReference type="PRINTS" id="PR00141">
    <property type="entry name" value="PROTEASOME"/>
</dbReference>
<dbReference type="OrthoDB" id="6330at2157"/>
<protein>
    <recommendedName>
        <fullName evidence="9">Proteasome subunit beta</fullName>
        <ecNumber evidence="9">3.4.25.1</ecNumber>
    </recommendedName>
    <alternativeName>
        <fullName evidence="9">20S proteasome beta subunit</fullName>
    </alternativeName>
    <alternativeName>
        <fullName evidence="9">Proteasome core protein PsmB</fullName>
    </alternativeName>
</protein>
<proteinExistence type="inferred from homology"/>
<comment type="subcellular location">
    <subcellularLocation>
        <location evidence="9">Cytoplasm</location>
    </subcellularLocation>
</comment>
<dbReference type="InterPro" id="IPR019983">
    <property type="entry name" value="Pept_T1A_Psome_bsu_arc"/>
</dbReference>
<dbReference type="Proteomes" id="UP000276741">
    <property type="component" value="Chromosome"/>
</dbReference>
<keyword evidence="3 9" id="KW-0645">Protease</keyword>
<comment type="activity regulation">
    <text evidence="9">The formation of the proteasomal ATPase PAN-20S proteasome complex, via the docking of the C-termini of PAN into the intersubunit pockets in the alpha-rings, triggers opening of the gate for substrate entry. Interconversion between the open-gate and close-gate conformations leads to a dynamic regulation of the 20S proteasome proteolysis activity.</text>
</comment>
<evidence type="ECO:0000256" key="6">
    <source>
        <dbReference type="ARBA" id="ARBA00022813"/>
    </source>
</evidence>
<dbReference type="PROSITE" id="PS51476">
    <property type="entry name" value="PROTEASOME_BETA_2"/>
    <property type="match status" value="1"/>
</dbReference>
<keyword evidence="4 9" id="KW-0888">Threonine protease</keyword>
<keyword evidence="6 9" id="KW-0068">Autocatalytic cleavage</keyword>
<evidence type="ECO:0000256" key="9">
    <source>
        <dbReference type="HAMAP-Rule" id="MF_02113"/>
    </source>
</evidence>
<dbReference type="InterPro" id="IPR000243">
    <property type="entry name" value="Pept_T1A_subB"/>
</dbReference>
<evidence type="ECO:0000313" key="11">
    <source>
        <dbReference type="EMBL" id="GGT91912.1"/>
    </source>
</evidence>
<keyword evidence="8 9" id="KW-0865">Zymogen</keyword>
<reference evidence="10" key="3">
    <citation type="journal article" date="2019" name="BMC Res. Notes">
        <title>Complete genome sequence of the Sulfodiicoccus acidiphilus strain HS-1T, the first crenarchaeon that lacks polB3, isolated from an acidic hot spring in Ohwaku-dani, Hakone, Japan.</title>
        <authorList>
            <person name="Sakai H.D."/>
            <person name="Kurosawa N."/>
        </authorList>
    </citation>
    <scope>NUCLEOTIDE SEQUENCE</scope>
    <source>
        <strain evidence="10">HS-1</strain>
    </source>
</reference>
<keyword evidence="2 9" id="KW-0963">Cytoplasm</keyword>
<dbReference type="Proteomes" id="UP000616143">
    <property type="component" value="Unassembled WGS sequence"/>
</dbReference>
<evidence type="ECO:0000256" key="1">
    <source>
        <dbReference type="ARBA" id="ARBA00001198"/>
    </source>
</evidence>
<gene>
    <name evidence="9" type="primary">psmB</name>
    <name evidence="11" type="ORF">GCM10007116_07090</name>
    <name evidence="10" type="ORF">HS1genome_0371</name>
</gene>
<name>A0A348B1D0_9CREN</name>
<dbReference type="EC" id="3.4.25.1" evidence="9"/>
<feature type="chain" id="PRO_5034621610" description="Proteasome subunit beta" evidence="9">
    <location>
        <begin position="6"/>
        <end position="194"/>
    </location>
</feature>
<reference evidence="12" key="2">
    <citation type="submission" date="2018-04" db="EMBL/GenBank/DDBJ databases">
        <title>Complete genome sequence of Sulfodiicoccus acidiphilus strain HS-1.</title>
        <authorList>
            <person name="Sakai H.D."/>
            <person name="Kurosawa N."/>
        </authorList>
    </citation>
    <scope>NUCLEOTIDE SEQUENCE [LARGE SCALE GENOMIC DNA]</scope>
    <source>
        <strain evidence="12">HS-1</strain>
    </source>
</reference>
<evidence type="ECO:0000256" key="8">
    <source>
        <dbReference type="ARBA" id="ARBA00023145"/>
    </source>
</evidence>
<comment type="subunit">
    <text evidence="9">The 20S proteasome core is composed of 14 alpha and 14 beta subunits that assemble into four stacked heptameric rings, resulting in a barrel-shaped structure. The two inner rings, each composed of seven catalytic beta subunits, are sandwiched by two outer rings, each composed of seven alpha subunits. The catalytic chamber with the active sites is on the inside of the barrel. Has a gated structure, the ends of the cylinder being occluded by the N-termini of the alpha-subunits. Is capped at one or both ends by the proteasome regulatory ATPase, PAN.</text>
</comment>
<accession>A0A348B1D0</accession>
<dbReference type="PANTHER" id="PTHR32194">
    <property type="entry name" value="METALLOPROTEASE TLDD"/>
    <property type="match status" value="1"/>
</dbReference>
<dbReference type="GeneID" id="38665874"/>
<dbReference type="HAMAP" id="MF_02113_A">
    <property type="entry name" value="Proteasome_B_A"/>
    <property type="match status" value="1"/>
</dbReference>
<dbReference type="InterPro" id="IPR001353">
    <property type="entry name" value="Proteasome_sua/b"/>
</dbReference>
<evidence type="ECO:0000313" key="12">
    <source>
        <dbReference type="Proteomes" id="UP000276741"/>
    </source>
</evidence>
<dbReference type="PROSITE" id="PS00854">
    <property type="entry name" value="PROTEASOME_BETA_1"/>
    <property type="match status" value="1"/>
</dbReference>
<dbReference type="GO" id="GO:0004298">
    <property type="term" value="F:threonine-type endopeptidase activity"/>
    <property type="evidence" value="ECO:0007669"/>
    <property type="project" value="UniProtKB-UniRule"/>
</dbReference>
<dbReference type="GO" id="GO:0005737">
    <property type="term" value="C:cytoplasm"/>
    <property type="evidence" value="ECO:0007669"/>
    <property type="project" value="UniProtKB-SubCell"/>
</dbReference>
<evidence type="ECO:0000256" key="5">
    <source>
        <dbReference type="ARBA" id="ARBA00022801"/>
    </source>
</evidence>
<evidence type="ECO:0000256" key="4">
    <source>
        <dbReference type="ARBA" id="ARBA00022698"/>
    </source>
</evidence>
<dbReference type="InterPro" id="IPR023333">
    <property type="entry name" value="Proteasome_suB-type"/>
</dbReference>
<dbReference type="Pfam" id="PF00227">
    <property type="entry name" value="Proteasome"/>
    <property type="match status" value="1"/>
</dbReference>
<dbReference type="GO" id="GO:0019774">
    <property type="term" value="C:proteasome core complex, beta-subunit complex"/>
    <property type="evidence" value="ECO:0007669"/>
    <property type="project" value="UniProtKB-UniRule"/>
</dbReference>
<keyword evidence="5 9" id="KW-0378">Hydrolase</keyword>
<dbReference type="InterPro" id="IPR016050">
    <property type="entry name" value="Proteasome_bsu_CS"/>
</dbReference>
<dbReference type="RefSeq" id="WP_126449281.1">
    <property type="nucleotide sequence ID" value="NZ_AP018553.1"/>
</dbReference>
<keyword evidence="12" id="KW-1185">Reference proteome</keyword>
<comment type="caution">
    <text evidence="9">Lacks conserved residue(s) required for the propagation of feature annotation.</text>
</comment>
<evidence type="ECO:0000256" key="2">
    <source>
        <dbReference type="ARBA" id="ARBA00022490"/>
    </source>
</evidence>
<comment type="function">
    <text evidence="9">Component of the proteasome core, a large protease complex with broad specificity involved in protein degradation.</text>
</comment>
<evidence type="ECO:0000256" key="3">
    <source>
        <dbReference type="ARBA" id="ARBA00022670"/>
    </source>
</evidence>
<evidence type="ECO:0000313" key="10">
    <source>
        <dbReference type="EMBL" id="BBD71982.1"/>
    </source>
</evidence>
<comment type="similarity">
    <text evidence="9">Belongs to the peptidase T1B family.</text>
</comment>
<dbReference type="InterPro" id="IPR029055">
    <property type="entry name" value="Ntn_hydrolases_N"/>
</dbReference>
<dbReference type="EMBL" id="AP018553">
    <property type="protein sequence ID" value="BBD71982.1"/>
    <property type="molecule type" value="Genomic_DNA"/>
</dbReference>
<dbReference type="Gene3D" id="3.60.20.10">
    <property type="entry name" value="Glutamine Phosphoribosylpyrophosphate, subunit 1, domain 1"/>
    <property type="match status" value="1"/>
</dbReference>
<comment type="catalytic activity">
    <reaction evidence="1 9">
        <text>Cleavage of peptide bonds with very broad specificity.</text>
        <dbReference type="EC" id="3.4.25.1"/>
    </reaction>
</comment>
<dbReference type="EMBL" id="BMQS01000005">
    <property type="protein sequence ID" value="GGT91912.1"/>
    <property type="molecule type" value="Genomic_DNA"/>
</dbReference>
<keyword evidence="7 9" id="KW-0647">Proteasome</keyword>
<reference evidence="11" key="1">
    <citation type="journal article" date="2014" name="Int. J. Syst. Evol. Microbiol.">
        <title>Complete genome sequence of Corynebacterium casei LMG S-19264T (=DSM 44701T), isolated from a smear-ripened cheese.</title>
        <authorList>
            <consortium name="US DOE Joint Genome Institute (JGI-PGF)"/>
            <person name="Walter F."/>
            <person name="Albersmeier A."/>
            <person name="Kalinowski J."/>
            <person name="Ruckert C."/>
        </authorList>
    </citation>
    <scope>NUCLEOTIDE SEQUENCE</scope>
    <source>
        <strain evidence="11">JCM 31740</strain>
    </source>
</reference>
<dbReference type="SUPFAM" id="SSF56235">
    <property type="entry name" value="N-terminal nucleophile aminohydrolases (Ntn hydrolases)"/>
    <property type="match status" value="1"/>
</dbReference>
<evidence type="ECO:0000256" key="7">
    <source>
        <dbReference type="ARBA" id="ARBA00022942"/>
    </source>
</evidence>
<organism evidence="10 12">
    <name type="scientific">Sulfodiicoccus acidiphilus</name>
    <dbReference type="NCBI Taxonomy" id="1670455"/>
    <lineage>
        <taxon>Archaea</taxon>
        <taxon>Thermoproteota</taxon>
        <taxon>Thermoprotei</taxon>
        <taxon>Sulfolobales</taxon>
        <taxon>Sulfolobaceae</taxon>
        <taxon>Sulfodiicoccus</taxon>
    </lineage>
</organism>
<feature type="propeptide" id="PRO_5034621609" description="Removed in mature form; by autocatalysis" evidence="9">
    <location>
        <begin position="1"/>
        <end position="5"/>
    </location>
</feature>
<reference evidence="11" key="4">
    <citation type="submission" date="2020-09" db="EMBL/GenBank/DDBJ databases">
        <authorList>
            <person name="Sun Q."/>
            <person name="Ohkuma M."/>
        </authorList>
    </citation>
    <scope>NUCLEOTIDE SEQUENCE</scope>
    <source>
        <strain evidence="11">JCM 31740</strain>
    </source>
</reference>
<dbReference type="GO" id="GO:0010498">
    <property type="term" value="P:proteasomal protein catabolic process"/>
    <property type="evidence" value="ECO:0007669"/>
    <property type="project" value="UniProtKB-UniRule"/>
</dbReference>
<dbReference type="AlphaFoldDB" id="A0A348B1D0"/>
<dbReference type="KEGG" id="sacd:HS1genome_0371"/>
<dbReference type="PANTHER" id="PTHR32194:SF0">
    <property type="entry name" value="ATP-DEPENDENT PROTEASE SUBUNIT HSLV"/>
    <property type="match status" value="1"/>
</dbReference>
<dbReference type="NCBIfam" id="TIGR03634">
    <property type="entry name" value="arc_protsome_B"/>
    <property type="match status" value="1"/>
</dbReference>
<sequence length="194" mass="20864">MEELPATAVGMALKDAVVLAAERRLSYGGYVISKAAKKVNKLGRFGIAGVGLFGDLQALERIMEVEMKYYELYNGSSISVKAAAKLLSTLLYQYKYTPFISETIFGGVDAHGPQLFILDPLGSLIEDNFAAVGSGAKVAIGVLETEFRKEMSIEEGKNLALKSVKASIERDVLSGDGVDVLVISNAGVQESFFR</sequence>